<comment type="caution">
    <text evidence="2">The sequence shown here is derived from an EMBL/GenBank/DDBJ whole genome shotgun (WGS) entry which is preliminary data.</text>
</comment>
<sequence>MMVWGTPEQDASPSRRAGLAGISSATGTLPHARWPVVRPPRCSSRPRPAPAADARLGPSAICGIELDQVEGVRELRTWTSS</sequence>
<protein>
    <submittedName>
        <fullName evidence="2">Uncharacterized protein</fullName>
    </submittedName>
</protein>
<accession>L1L757</accession>
<evidence type="ECO:0000313" key="2">
    <source>
        <dbReference type="EMBL" id="EKX68742.1"/>
    </source>
</evidence>
<keyword evidence="3" id="KW-1185">Reference proteome</keyword>
<organism evidence="2 3">
    <name type="scientific">Streptomyces ipomoeae 91-03</name>
    <dbReference type="NCBI Taxonomy" id="698759"/>
    <lineage>
        <taxon>Bacteria</taxon>
        <taxon>Bacillati</taxon>
        <taxon>Actinomycetota</taxon>
        <taxon>Actinomycetes</taxon>
        <taxon>Kitasatosporales</taxon>
        <taxon>Streptomycetaceae</taxon>
        <taxon>Streptomyces</taxon>
    </lineage>
</organism>
<reference evidence="2 3" key="1">
    <citation type="submission" date="2012-11" db="EMBL/GenBank/DDBJ databases">
        <authorList>
            <person name="Huguet-Tapia J.C."/>
            <person name="Durkin A.S."/>
            <person name="Pettis G.S."/>
            <person name="Badger J.H."/>
        </authorList>
    </citation>
    <scope>NUCLEOTIDE SEQUENCE [LARGE SCALE GENOMIC DNA]</scope>
    <source>
        <strain evidence="2 3">91-03</strain>
    </source>
</reference>
<dbReference type="Proteomes" id="UP000010411">
    <property type="component" value="Unassembled WGS sequence"/>
</dbReference>
<feature type="compositionally biased region" description="Low complexity" evidence="1">
    <location>
        <begin position="33"/>
        <end position="55"/>
    </location>
</feature>
<feature type="region of interest" description="Disordered" evidence="1">
    <location>
        <begin position="24"/>
        <end position="55"/>
    </location>
</feature>
<evidence type="ECO:0000313" key="3">
    <source>
        <dbReference type="Proteomes" id="UP000010411"/>
    </source>
</evidence>
<evidence type="ECO:0000256" key="1">
    <source>
        <dbReference type="SAM" id="MobiDB-lite"/>
    </source>
</evidence>
<dbReference type="EMBL" id="AEJC01000058">
    <property type="protein sequence ID" value="EKX68742.1"/>
    <property type="molecule type" value="Genomic_DNA"/>
</dbReference>
<name>L1L757_9ACTN</name>
<proteinExistence type="predicted"/>
<dbReference type="AlphaFoldDB" id="L1L757"/>
<gene>
    <name evidence="2" type="ORF">STRIP9103_09382</name>
</gene>